<organism evidence="2 3">
    <name type="scientific">Desulfitobacterium dichloroeliminans (strain LMG P-21439 / DCA1)</name>
    <dbReference type="NCBI Taxonomy" id="871963"/>
    <lineage>
        <taxon>Bacteria</taxon>
        <taxon>Bacillati</taxon>
        <taxon>Bacillota</taxon>
        <taxon>Clostridia</taxon>
        <taxon>Eubacteriales</taxon>
        <taxon>Desulfitobacteriaceae</taxon>
        <taxon>Desulfitobacterium</taxon>
    </lineage>
</organism>
<reference evidence="3" key="1">
    <citation type="submission" date="2012-02" db="EMBL/GenBank/DDBJ databases">
        <title>Complete sequence of Desulfitobacterium dichloroeliminans LMG P-21439.</title>
        <authorList>
            <person name="Lucas S."/>
            <person name="Han J."/>
            <person name="Lapidus A."/>
            <person name="Cheng J.-F."/>
            <person name="Goodwin L."/>
            <person name="Pitluck S."/>
            <person name="Peters L."/>
            <person name="Ovchinnikova G."/>
            <person name="Teshima H."/>
            <person name="Detter J.C."/>
            <person name="Han C."/>
            <person name="Tapia R."/>
            <person name="Land M."/>
            <person name="Hauser L."/>
            <person name="Kyrpides N."/>
            <person name="Ivanova N."/>
            <person name="Pagani I."/>
            <person name="Kruse T."/>
            <person name="de Vos W.M."/>
            <person name="Boon N."/>
            <person name="Smidt H."/>
            <person name="Woyke T."/>
        </authorList>
    </citation>
    <scope>NUCLEOTIDE SEQUENCE [LARGE SCALE GENOMIC DNA]</scope>
    <source>
        <strain evidence="3">LMG P-21439 / DCA1</strain>
    </source>
</reference>
<dbReference type="RefSeq" id="WP_015262650.1">
    <property type="nucleotide sequence ID" value="NC_019903.1"/>
</dbReference>
<evidence type="ECO:0000256" key="1">
    <source>
        <dbReference type="SAM" id="Phobius"/>
    </source>
</evidence>
<keyword evidence="3" id="KW-1185">Reference proteome</keyword>
<dbReference type="Proteomes" id="UP000010797">
    <property type="component" value="Chromosome"/>
</dbReference>
<proteinExistence type="predicted"/>
<gene>
    <name evidence="2" type="ordered locus">Desdi_2243</name>
</gene>
<keyword evidence="1" id="KW-0812">Transmembrane</keyword>
<dbReference type="STRING" id="871963.Desdi_2243"/>
<feature type="transmembrane region" description="Helical" evidence="1">
    <location>
        <begin position="60"/>
        <end position="78"/>
    </location>
</feature>
<sequence>MFSQMMLPGLLLAIGFAGLIWWILEHFTSLNPSKIDGMAVVGGLAVSFIISLSMRGLLGQPIQVFSAIFILAFSYLFVQWQQKRKIPRDQP</sequence>
<keyword evidence="1" id="KW-1133">Transmembrane helix</keyword>
<evidence type="ECO:0000313" key="3">
    <source>
        <dbReference type="Proteomes" id="UP000010797"/>
    </source>
</evidence>
<dbReference type="EMBL" id="CP003344">
    <property type="protein sequence ID" value="AGA69674.1"/>
    <property type="molecule type" value="Genomic_DNA"/>
</dbReference>
<dbReference type="AlphaFoldDB" id="L0F767"/>
<dbReference type="HOGENOM" id="CLU_2422116_0_0_9"/>
<accession>L0F767</accession>
<name>L0F767_DESDL</name>
<dbReference type="KEGG" id="ddl:Desdi_2243"/>
<feature type="transmembrane region" description="Helical" evidence="1">
    <location>
        <begin position="6"/>
        <end position="24"/>
    </location>
</feature>
<evidence type="ECO:0000313" key="2">
    <source>
        <dbReference type="EMBL" id="AGA69674.1"/>
    </source>
</evidence>
<protein>
    <submittedName>
        <fullName evidence="2">Uncharacterized protein</fullName>
    </submittedName>
</protein>
<keyword evidence="1" id="KW-0472">Membrane</keyword>